<evidence type="ECO:0000259" key="7">
    <source>
        <dbReference type="PROSITE" id="PS51733"/>
    </source>
</evidence>
<keyword evidence="3 5" id="KW-0012">Acyltransferase</keyword>
<dbReference type="EMBL" id="ATBY01000012">
    <property type="protein sequence ID" value="EPD69680.1"/>
    <property type="molecule type" value="Genomic_DNA"/>
</dbReference>
<feature type="binding site" evidence="5">
    <location>
        <begin position="191"/>
        <end position="193"/>
    </location>
    <ligand>
        <name>substrate</name>
    </ligand>
</feature>
<feature type="region of interest" description="Disordered" evidence="6">
    <location>
        <begin position="13"/>
        <end position="38"/>
    </location>
</feature>
<feature type="binding site" evidence="5">
    <location>
        <begin position="105"/>
        <end position="112"/>
    </location>
    <ligand>
        <name>substrate</name>
    </ligand>
</feature>
<dbReference type="HOGENOM" id="CLU_035168_2_1_11"/>
<comment type="similarity">
    <text evidence="5">Belongs to the LipB family.</text>
</comment>
<keyword evidence="5" id="KW-0963">Cytoplasm</keyword>
<dbReference type="Pfam" id="PF21948">
    <property type="entry name" value="LplA-B_cat"/>
    <property type="match status" value="1"/>
</dbReference>
<dbReference type="eggNOG" id="COG0321">
    <property type="taxonomic scope" value="Bacteria"/>
</dbReference>
<dbReference type="SUPFAM" id="SSF55681">
    <property type="entry name" value="Class II aaRS and biotin synthetases"/>
    <property type="match status" value="1"/>
</dbReference>
<evidence type="ECO:0000256" key="3">
    <source>
        <dbReference type="ARBA" id="ARBA00023315"/>
    </source>
</evidence>
<evidence type="ECO:0000256" key="6">
    <source>
        <dbReference type="SAM" id="MobiDB-lite"/>
    </source>
</evidence>
<feature type="compositionally biased region" description="Basic residues" evidence="6">
    <location>
        <begin position="265"/>
        <end position="275"/>
    </location>
</feature>
<dbReference type="InterPro" id="IPR004143">
    <property type="entry name" value="BPL_LPL_catalytic"/>
</dbReference>
<comment type="function">
    <text evidence="4 5">Catalyzes the transfer of endogenously produced octanoic acid from octanoyl-acyl-carrier-protein onto the lipoyl domains of lipoate-dependent enzymes. Lipoyl-ACP can also act as a substrate although octanoyl-ACP is likely to be the physiological substrate.</text>
</comment>
<evidence type="ECO:0000313" key="8">
    <source>
        <dbReference type="EMBL" id="EPD69680.1"/>
    </source>
</evidence>
<dbReference type="PANTHER" id="PTHR10993:SF7">
    <property type="entry name" value="LIPOYLTRANSFERASE 2, MITOCHONDRIAL-RELATED"/>
    <property type="match status" value="1"/>
</dbReference>
<comment type="catalytic activity">
    <reaction evidence="5">
        <text>octanoyl-[ACP] + L-lysyl-[protein] = N(6)-octanoyl-L-lysyl-[protein] + holo-[ACP] + H(+)</text>
        <dbReference type="Rhea" id="RHEA:17665"/>
        <dbReference type="Rhea" id="RHEA-COMP:9636"/>
        <dbReference type="Rhea" id="RHEA-COMP:9685"/>
        <dbReference type="Rhea" id="RHEA-COMP:9752"/>
        <dbReference type="Rhea" id="RHEA-COMP:9928"/>
        <dbReference type="ChEBI" id="CHEBI:15378"/>
        <dbReference type="ChEBI" id="CHEBI:29969"/>
        <dbReference type="ChEBI" id="CHEBI:64479"/>
        <dbReference type="ChEBI" id="CHEBI:78463"/>
        <dbReference type="ChEBI" id="CHEBI:78809"/>
        <dbReference type="EC" id="2.3.1.181"/>
    </reaction>
</comment>
<dbReference type="STRING" id="1125779.HMPREF1219_01009"/>
<organism evidence="8 9">
    <name type="scientific">Corynebacterium pyruviciproducens ATCC BAA-1742</name>
    <dbReference type="NCBI Taxonomy" id="1125779"/>
    <lineage>
        <taxon>Bacteria</taxon>
        <taxon>Bacillati</taxon>
        <taxon>Actinomycetota</taxon>
        <taxon>Actinomycetes</taxon>
        <taxon>Mycobacteriales</taxon>
        <taxon>Corynebacteriaceae</taxon>
        <taxon>Corynebacterium</taxon>
    </lineage>
</organism>
<dbReference type="InterPro" id="IPR000544">
    <property type="entry name" value="Octanoyltransferase"/>
</dbReference>
<dbReference type="PATRIC" id="fig|1125779.3.peg.996"/>
<keyword evidence="2 5" id="KW-0808">Transferase</keyword>
<dbReference type="Proteomes" id="UP000014408">
    <property type="component" value="Unassembled WGS sequence"/>
</dbReference>
<dbReference type="GO" id="GO:0009249">
    <property type="term" value="P:protein lipoylation"/>
    <property type="evidence" value="ECO:0007669"/>
    <property type="project" value="InterPro"/>
</dbReference>
<evidence type="ECO:0000256" key="5">
    <source>
        <dbReference type="HAMAP-Rule" id="MF_00013"/>
    </source>
</evidence>
<evidence type="ECO:0000256" key="4">
    <source>
        <dbReference type="ARBA" id="ARBA00024732"/>
    </source>
</evidence>
<dbReference type="InterPro" id="IPR045864">
    <property type="entry name" value="aa-tRNA-synth_II/BPL/LPL"/>
</dbReference>
<protein>
    <recommendedName>
        <fullName evidence="5">Octanoyltransferase</fullName>
        <ecNumber evidence="5">2.3.1.181</ecNumber>
    </recommendedName>
    <alternativeName>
        <fullName evidence="5">Lipoate-protein ligase B</fullName>
    </alternativeName>
    <alternativeName>
        <fullName evidence="5">Lipoyl/octanoyl transferase</fullName>
    </alternativeName>
    <alternativeName>
        <fullName evidence="5">Octanoyl-[acyl-carrier-protein]-protein N-octanoyltransferase</fullName>
    </alternativeName>
</protein>
<sequence length="275" mass="30626">MWKPYGSFRCPQTLKGSMTAPRPPFTPSDKPIRKSSDPISVENLGVQPYKPMWEQQAELAKERYEEKIPDTILLLEHPSVYTAGKRTQPEDYPTISDVETVDIDRGGRITWHGPGQLVCYPIIKLDDPVDVVDYVRRLEEAIIQTVRHMGIHTAGRIDGRSGVWVPASDGKPDRKLAAIGIRITRGVTMHGIAVNCDNTLEYYDYIVPCGISDAGVTTMSAELGRDVTIDEVARPLTHNLIEAFEGCLQVADHTFGSAPDPTKGLPHRRQARNQK</sequence>
<dbReference type="CDD" id="cd16444">
    <property type="entry name" value="LipB"/>
    <property type="match status" value="1"/>
</dbReference>
<dbReference type="GO" id="GO:0033819">
    <property type="term" value="F:lipoyl(octanoyl) transferase activity"/>
    <property type="evidence" value="ECO:0007669"/>
    <property type="project" value="UniProtKB-EC"/>
</dbReference>
<dbReference type="InterPro" id="IPR020605">
    <property type="entry name" value="Octanoyltransferase_CS"/>
</dbReference>
<dbReference type="EC" id="2.3.1.181" evidence="5"/>
<name>S2Z622_9CORY</name>
<dbReference type="HAMAP" id="MF_00013">
    <property type="entry name" value="LipB"/>
    <property type="match status" value="1"/>
</dbReference>
<evidence type="ECO:0000256" key="1">
    <source>
        <dbReference type="ARBA" id="ARBA00004821"/>
    </source>
</evidence>
<dbReference type="Gene3D" id="3.30.930.10">
    <property type="entry name" value="Bira Bifunctional Protein, Domain 2"/>
    <property type="match status" value="1"/>
</dbReference>
<proteinExistence type="inferred from homology"/>
<dbReference type="PROSITE" id="PS51733">
    <property type="entry name" value="BPL_LPL_CATALYTIC"/>
    <property type="match status" value="1"/>
</dbReference>
<feature type="site" description="Lowers pKa of active site Cys" evidence="5">
    <location>
        <position position="175"/>
    </location>
</feature>
<comment type="pathway">
    <text evidence="1 5">Protein modification; protein lipoylation via endogenous pathway; protein N(6)-(lipoyl)lysine from octanoyl-[acyl-carrier-protein]: step 1/2.</text>
</comment>
<comment type="caution">
    <text evidence="8">The sequence shown here is derived from an EMBL/GenBank/DDBJ whole genome shotgun (WGS) entry which is preliminary data.</text>
</comment>
<feature type="domain" description="BPL/LPL catalytic" evidence="7">
    <location>
        <begin position="66"/>
        <end position="248"/>
    </location>
</feature>
<comment type="subcellular location">
    <subcellularLocation>
        <location evidence="5">Cytoplasm</location>
    </subcellularLocation>
</comment>
<comment type="miscellaneous">
    <text evidence="5">In the reaction, the free carboxyl group of octanoic acid is attached via an amide linkage to the epsilon-amino group of a specific lysine residue of lipoyl domains of lipoate-dependent enzymes.</text>
</comment>
<dbReference type="NCBIfam" id="TIGR00214">
    <property type="entry name" value="lipB"/>
    <property type="match status" value="1"/>
</dbReference>
<dbReference type="UniPathway" id="UPA00538">
    <property type="reaction ID" value="UER00592"/>
</dbReference>
<dbReference type="AlphaFoldDB" id="S2Z622"/>
<evidence type="ECO:0000313" key="9">
    <source>
        <dbReference type="Proteomes" id="UP000014408"/>
    </source>
</evidence>
<gene>
    <name evidence="5" type="primary">lipB</name>
    <name evidence="8" type="ORF">HMPREF1219_01009</name>
</gene>
<dbReference type="NCBIfam" id="NF010925">
    <property type="entry name" value="PRK14345.1"/>
    <property type="match status" value="1"/>
</dbReference>
<feature type="region of interest" description="Disordered" evidence="6">
    <location>
        <begin position="255"/>
        <end position="275"/>
    </location>
</feature>
<feature type="active site" description="Acyl-thioester intermediate" evidence="5">
    <location>
        <position position="209"/>
    </location>
</feature>
<reference evidence="8 9" key="1">
    <citation type="submission" date="2013-05" db="EMBL/GenBank/DDBJ databases">
        <title>The Genome Sequence of Corynebacterium pyruviciproducens 1773O (ATCC BAA-1742).</title>
        <authorList>
            <consortium name="The Broad Institute Genomics Platform"/>
            <person name="Earl A."/>
            <person name="Ward D."/>
            <person name="Feldgarden M."/>
            <person name="Gevers D."/>
            <person name="Tong J."/>
            <person name="Walker B."/>
            <person name="Young S."/>
            <person name="Zeng Q."/>
            <person name="Gargeya S."/>
            <person name="Fitzgerald M."/>
            <person name="Haas B."/>
            <person name="Abouelleil A."/>
            <person name="Allen A.W."/>
            <person name="Alvarado L."/>
            <person name="Arachchi H.M."/>
            <person name="Berlin A.M."/>
            <person name="Chapman S.B."/>
            <person name="Gainer-Dewar J."/>
            <person name="Goldberg J."/>
            <person name="Griggs A."/>
            <person name="Gujja S."/>
            <person name="Hansen M."/>
            <person name="Howarth C."/>
            <person name="Imamovic A."/>
            <person name="Ireland A."/>
            <person name="Larimer J."/>
            <person name="McCowan C."/>
            <person name="Murphy C."/>
            <person name="Pearson M."/>
            <person name="Poon T.W."/>
            <person name="Priest M."/>
            <person name="Roberts A."/>
            <person name="Saif S."/>
            <person name="Shea T."/>
            <person name="Sisk P."/>
            <person name="Sykes S."/>
            <person name="Wortman J."/>
            <person name="Nusbaum C."/>
            <person name="Birren B."/>
        </authorList>
    </citation>
    <scope>NUCLEOTIDE SEQUENCE [LARGE SCALE GENOMIC DNA]</scope>
    <source>
        <strain evidence="8 9">ATCC BAA-1742</strain>
    </source>
</reference>
<dbReference type="PROSITE" id="PS01313">
    <property type="entry name" value="LIPB"/>
    <property type="match status" value="1"/>
</dbReference>
<feature type="binding site" evidence="5">
    <location>
        <begin position="178"/>
        <end position="180"/>
    </location>
    <ligand>
        <name>substrate</name>
    </ligand>
</feature>
<keyword evidence="9" id="KW-1185">Reference proteome</keyword>
<accession>S2Z622</accession>
<dbReference type="PANTHER" id="PTHR10993">
    <property type="entry name" value="OCTANOYLTRANSFERASE"/>
    <property type="match status" value="1"/>
</dbReference>
<evidence type="ECO:0000256" key="2">
    <source>
        <dbReference type="ARBA" id="ARBA00022679"/>
    </source>
</evidence>
<dbReference type="GO" id="GO:0005737">
    <property type="term" value="C:cytoplasm"/>
    <property type="evidence" value="ECO:0007669"/>
    <property type="project" value="UniProtKB-SubCell"/>
</dbReference>